<sequence length="342" mass="37666">MISEIPDDVFGGIYLDETGNLVVNVTDVDKSNINSICKTINDQKVTYNIVDKSLSYLENVRLSLVPYMKEYNIAVLDANDVTNMIDIVLYSYNDKIEKLVAQYIDLRYVNISVLPKGMSFETTPGYANDNCPPEGNYMAKYSESSFETSLFETYLYPGLRIIKGGYAYTAGPRYSDREFLTAGHAAYDSSDTHFFAAANGGIIGSQHSYVFGNNGDRLNAEMSPQSGLVLPSTNSFFGGQSTYSYINVYVTGALIEMHGAYSDISEGGILAINQSVYLADYNKTIYNLILASYTCKHGDSGAGVFSRNALHRTAYNYCFGTQSIGVFTSGSNVSSYSYFSQN</sequence>
<organism evidence="1">
    <name type="scientific">bioreactor metagenome</name>
    <dbReference type="NCBI Taxonomy" id="1076179"/>
    <lineage>
        <taxon>unclassified sequences</taxon>
        <taxon>metagenomes</taxon>
        <taxon>ecological metagenomes</taxon>
    </lineage>
</organism>
<dbReference type="InterPro" id="IPR043504">
    <property type="entry name" value="Peptidase_S1_PA_chymotrypsin"/>
</dbReference>
<evidence type="ECO:0000313" key="1">
    <source>
        <dbReference type="EMBL" id="MPM52721.1"/>
    </source>
</evidence>
<dbReference type="SUPFAM" id="SSF50494">
    <property type="entry name" value="Trypsin-like serine proteases"/>
    <property type="match status" value="1"/>
</dbReference>
<dbReference type="EMBL" id="VSSQ01013998">
    <property type="protein sequence ID" value="MPM52721.1"/>
    <property type="molecule type" value="Genomic_DNA"/>
</dbReference>
<comment type="caution">
    <text evidence="1">The sequence shown here is derived from an EMBL/GenBank/DDBJ whole genome shotgun (WGS) entry which is preliminary data.</text>
</comment>
<protein>
    <recommendedName>
        <fullName evidence="2">Peptidase S1 domain-containing protein</fullName>
    </recommendedName>
</protein>
<evidence type="ECO:0008006" key="2">
    <source>
        <dbReference type="Google" id="ProtNLM"/>
    </source>
</evidence>
<dbReference type="Gene3D" id="2.40.10.10">
    <property type="entry name" value="Trypsin-like serine proteases"/>
    <property type="match status" value="1"/>
</dbReference>
<name>A0A645AKA0_9ZZZZ</name>
<gene>
    <name evidence="1" type="ORF">SDC9_99482</name>
</gene>
<dbReference type="AlphaFoldDB" id="A0A645AKA0"/>
<proteinExistence type="predicted"/>
<accession>A0A645AKA0</accession>
<dbReference type="InterPro" id="IPR009003">
    <property type="entry name" value="Peptidase_S1_PA"/>
</dbReference>
<reference evidence="1" key="1">
    <citation type="submission" date="2019-08" db="EMBL/GenBank/DDBJ databases">
        <authorList>
            <person name="Kucharzyk K."/>
            <person name="Murdoch R.W."/>
            <person name="Higgins S."/>
            <person name="Loffler F."/>
        </authorList>
    </citation>
    <scope>NUCLEOTIDE SEQUENCE</scope>
</reference>